<protein>
    <recommendedName>
        <fullName evidence="4">Neuropeptide-like 1</fullName>
    </recommendedName>
</protein>
<sequence length="308" mass="35490">MGNLGLVHVALWCALVACALVDKKVYCASCDVEVSEILRTLLNPQENDSLQVQALRRQLLHKLQDMDVADQEYEKIYKGYTSPTKWTEFSDEQKRNLESLARGGTWYKNPPLADDYKRSHYNLLGSPDLPLTTELLANQKRSIEALARNGELNHHQNNQDFRTMLGEFNDKRNVASLAKHFNYPRQTIGKRSISSVAKNGDLPNVYGKRNIQSLARDGLLGKKFTEFVEPPQDKRIHSIKTEQRRKRQADYFSNEAVYQMPVDYEDVLQDLEAAEQNIYPLEDKRFLGRLPQMGKPRTTAIPKSHRYH</sequence>
<gene>
    <name evidence="2" type="ORF">GWI33_003919</name>
</gene>
<keyword evidence="1" id="KW-0732">Signal</keyword>
<reference evidence="2" key="1">
    <citation type="submission" date="2020-08" db="EMBL/GenBank/DDBJ databases">
        <title>Genome sequencing and assembly of the red palm weevil Rhynchophorus ferrugineus.</title>
        <authorList>
            <person name="Dias G.B."/>
            <person name="Bergman C.M."/>
            <person name="Manee M."/>
        </authorList>
    </citation>
    <scope>NUCLEOTIDE SEQUENCE</scope>
    <source>
        <strain evidence="2">AA-2017</strain>
        <tissue evidence="2">Whole larva</tissue>
    </source>
</reference>
<dbReference type="Proteomes" id="UP000625711">
    <property type="component" value="Unassembled WGS sequence"/>
</dbReference>
<keyword evidence="3" id="KW-1185">Reference proteome</keyword>
<feature type="signal peptide" evidence="1">
    <location>
        <begin position="1"/>
        <end position="27"/>
    </location>
</feature>
<dbReference type="OrthoDB" id="6426745at2759"/>
<proteinExistence type="predicted"/>
<name>A0A834IV05_RHYFE</name>
<feature type="chain" id="PRO_5032823905" description="Neuropeptide-like 1" evidence="1">
    <location>
        <begin position="28"/>
        <end position="308"/>
    </location>
</feature>
<dbReference type="AlphaFoldDB" id="A0A834IV05"/>
<evidence type="ECO:0000313" key="3">
    <source>
        <dbReference type="Proteomes" id="UP000625711"/>
    </source>
</evidence>
<evidence type="ECO:0000256" key="1">
    <source>
        <dbReference type="SAM" id="SignalP"/>
    </source>
</evidence>
<accession>A0A834IV05</accession>
<organism evidence="2 3">
    <name type="scientific">Rhynchophorus ferrugineus</name>
    <name type="common">Red palm weevil</name>
    <name type="synonym">Curculio ferrugineus</name>
    <dbReference type="NCBI Taxonomy" id="354439"/>
    <lineage>
        <taxon>Eukaryota</taxon>
        <taxon>Metazoa</taxon>
        <taxon>Ecdysozoa</taxon>
        <taxon>Arthropoda</taxon>
        <taxon>Hexapoda</taxon>
        <taxon>Insecta</taxon>
        <taxon>Pterygota</taxon>
        <taxon>Neoptera</taxon>
        <taxon>Endopterygota</taxon>
        <taxon>Coleoptera</taxon>
        <taxon>Polyphaga</taxon>
        <taxon>Cucujiformia</taxon>
        <taxon>Curculionidae</taxon>
        <taxon>Dryophthorinae</taxon>
        <taxon>Rhynchophorus</taxon>
    </lineage>
</organism>
<evidence type="ECO:0000313" key="2">
    <source>
        <dbReference type="EMBL" id="KAF7286865.1"/>
    </source>
</evidence>
<dbReference type="EMBL" id="JAACXV010000020">
    <property type="protein sequence ID" value="KAF7286865.1"/>
    <property type="molecule type" value="Genomic_DNA"/>
</dbReference>
<comment type="caution">
    <text evidence="2">The sequence shown here is derived from an EMBL/GenBank/DDBJ whole genome shotgun (WGS) entry which is preliminary data.</text>
</comment>
<evidence type="ECO:0008006" key="4">
    <source>
        <dbReference type="Google" id="ProtNLM"/>
    </source>
</evidence>